<dbReference type="Gene3D" id="3.30.70.20">
    <property type="match status" value="1"/>
</dbReference>
<name>A0A165Z8N2_9EURY</name>
<evidence type="ECO:0000259" key="5">
    <source>
        <dbReference type="PROSITE" id="PS51379"/>
    </source>
</evidence>
<proteinExistence type="predicted"/>
<evidence type="ECO:0000256" key="3">
    <source>
        <dbReference type="ARBA" id="ARBA00023004"/>
    </source>
</evidence>
<dbReference type="STRING" id="55758.MBFIL_17730"/>
<keyword evidence="3" id="KW-0408">Iron</keyword>
<keyword evidence="7" id="KW-1185">Reference proteome</keyword>
<dbReference type="RefSeq" id="WP_066973760.1">
    <property type="nucleotide sequence ID" value="NZ_LWMT01000275.1"/>
</dbReference>
<gene>
    <name evidence="6" type="primary">cooF_1</name>
    <name evidence="6" type="ORF">MBFIL_17730</name>
</gene>
<evidence type="ECO:0000256" key="4">
    <source>
        <dbReference type="ARBA" id="ARBA00023014"/>
    </source>
</evidence>
<feature type="domain" description="4Fe-4S ferredoxin-type" evidence="5">
    <location>
        <begin position="65"/>
        <end position="94"/>
    </location>
</feature>
<keyword evidence="2" id="KW-0479">Metal-binding</keyword>
<dbReference type="InterPro" id="IPR050954">
    <property type="entry name" value="ET_IronSulfur_Cluster-Binding"/>
</dbReference>
<evidence type="ECO:0000313" key="6">
    <source>
        <dbReference type="EMBL" id="KZX10398.1"/>
    </source>
</evidence>
<dbReference type="PROSITE" id="PS51379">
    <property type="entry name" value="4FE4S_FER_2"/>
    <property type="match status" value="2"/>
</dbReference>
<feature type="domain" description="4Fe-4S ferredoxin-type" evidence="5">
    <location>
        <begin position="2"/>
        <end position="34"/>
    </location>
</feature>
<dbReference type="GO" id="GO:0046872">
    <property type="term" value="F:metal ion binding"/>
    <property type="evidence" value="ECO:0007669"/>
    <property type="project" value="UniProtKB-KW"/>
</dbReference>
<evidence type="ECO:0000313" key="7">
    <source>
        <dbReference type="Proteomes" id="UP000077066"/>
    </source>
</evidence>
<dbReference type="PANTHER" id="PTHR43177">
    <property type="entry name" value="PROTEIN NRFC"/>
    <property type="match status" value="1"/>
</dbReference>
<dbReference type="OrthoDB" id="2837at2157"/>
<evidence type="ECO:0000256" key="1">
    <source>
        <dbReference type="ARBA" id="ARBA00022485"/>
    </source>
</evidence>
<reference evidence="6 7" key="1">
    <citation type="submission" date="2016-04" db="EMBL/GenBank/DDBJ databases">
        <title>Genome sequence of Methanobrevibacter filiformis DSM 11501.</title>
        <authorList>
            <person name="Poehlein A."/>
            <person name="Seedorf H."/>
            <person name="Daniel R."/>
        </authorList>
    </citation>
    <scope>NUCLEOTIDE SEQUENCE [LARGE SCALE GENOMIC DNA]</scope>
    <source>
        <strain evidence="6 7">DSM 11501</strain>
    </source>
</reference>
<keyword evidence="1" id="KW-0004">4Fe-4S</keyword>
<dbReference type="PATRIC" id="fig|55758.3.peg.1989"/>
<evidence type="ECO:0000256" key="2">
    <source>
        <dbReference type="ARBA" id="ARBA00022723"/>
    </source>
</evidence>
<dbReference type="EMBL" id="LWMT01000275">
    <property type="protein sequence ID" value="KZX10398.1"/>
    <property type="molecule type" value="Genomic_DNA"/>
</dbReference>
<keyword evidence="4" id="KW-0411">Iron-sulfur</keyword>
<dbReference type="SUPFAM" id="SSF54862">
    <property type="entry name" value="4Fe-4S ferredoxins"/>
    <property type="match status" value="1"/>
</dbReference>
<organism evidence="6 7">
    <name type="scientific">Methanobrevibacter filiformis</name>
    <dbReference type="NCBI Taxonomy" id="55758"/>
    <lineage>
        <taxon>Archaea</taxon>
        <taxon>Methanobacteriati</taxon>
        <taxon>Methanobacteriota</taxon>
        <taxon>Methanomada group</taxon>
        <taxon>Methanobacteria</taxon>
        <taxon>Methanobacteriales</taxon>
        <taxon>Methanobacteriaceae</taxon>
        <taxon>Methanobrevibacter</taxon>
    </lineage>
</organism>
<dbReference type="InterPro" id="IPR017900">
    <property type="entry name" value="4Fe4S_Fe_S_CS"/>
</dbReference>
<sequence length="155" mass="17091">MKTLMVTDPEMCTECEACINACKKEYGVARARKTSTIPVFCMQCHPDKAPCSRICPTGAIENIDGTLKVNEDNCILCKLCLIACPIGIIAIDYDKGSAEKCTLCLESDKLIPACVEACKDNVLNIFSIEDLQELKDDENITQELEEAIKTFKTKS</sequence>
<dbReference type="GO" id="GO:0016491">
    <property type="term" value="F:oxidoreductase activity"/>
    <property type="evidence" value="ECO:0007669"/>
    <property type="project" value="UniProtKB-ARBA"/>
</dbReference>
<dbReference type="GO" id="GO:0051539">
    <property type="term" value="F:4 iron, 4 sulfur cluster binding"/>
    <property type="evidence" value="ECO:0007669"/>
    <property type="project" value="UniProtKB-KW"/>
</dbReference>
<dbReference type="Proteomes" id="UP000077066">
    <property type="component" value="Unassembled WGS sequence"/>
</dbReference>
<protein>
    <submittedName>
        <fullName evidence="6">Iron-sulfur protein</fullName>
    </submittedName>
</protein>
<accession>A0A165Z8N2</accession>
<dbReference type="PROSITE" id="PS00198">
    <property type="entry name" value="4FE4S_FER_1"/>
    <property type="match status" value="1"/>
</dbReference>
<dbReference type="Pfam" id="PF13247">
    <property type="entry name" value="Fer4_11"/>
    <property type="match status" value="1"/>
</dbReference>
<comment type="caution">
    <text evidence="6">The sequence shown here is derived from an EMBL/GenBank/DDBJ whole genome shotgun (WGS) entry which is preliminary data.</text>
</comment>
<dbReference type="PANTHER" id="PTHR43177:SF3">
    <property type="entry name" value="PROTEIN NRFC HOMOLOG"/>
    <property type="match status" value="1"/>
</dbReference>
<dbReference type="InterPro" id="IPR017896">
    <property type="entry name" value="4Fe4S_Fe-S-bd"/>
</dbReference>
<dbReference type="Pfam" id="PF12800">
    <property type="entry name" value="Fer4_4"/>
    <property type="match status" value="1"/>
</dbReference>
<dbReference type="AlphaFoldDB" id="A0A165Z8N2"/>